<name>A0A0K2US29_LEPSM</name>
<dbReference type="AlphaFoldDB" id="A0A0K2US29"/>
<dbReference type="EMBL" id="HACA01023718">
    <property type="protein sequence ID" value="CDW41079.1"/>
    <property type="molecule type" value="Transcribed_RNA"/>
</dbReference>
<proteinExistence type="predicted"/>
<evidence type="ECO:0000313" key="1">
    <source>
        <dbReference type="EMBL" id="CDW41079.1"/>
    </source>
</evidence>
<reference evidence="1" key="1">
    <citation type="submission" date="2014-05" db="EMBL/GenBank/DDBJ databases">
        <authorList>
            <person name="Chronopoulou M."/>
        </authorList>
    </citation>
    <scope>NUCLEOTIDE SEQUENCE</scope>
    <source>
        <tissue evidence="1">Whole organism</tissue>
    </source>
</reference>
<sequence>MMFGIVSVTILVPRWIQIG</sequence>
<protein>
    <submittedName>
        <fullName evidence="1">Uncharacterized protein</fullName>
    </submittedName>
</protein>
<accession>A0A0K2US29</accession>
<organism evidence="1">
    <name type="scientific">Lepeophtheirus salmonis</name>
    <name type="common">Salmon louse</name>
    <name type="synonym">Caligus salmonis</name>
    <dbReference type="NCBI Taxonomy" id="72036"/>
    <lineage>
        <taxon>Eukaryota</taxon>
        <taxon>Metazoa</taxon>
        <taxon>Ecdysozoa</taxon>
        <taxon>Arthropoda</taxon>
        <taxon>Crustacea</taxon>
        <taxon>Multicrustacea</taxon>
        <taxon>Hexanauplia</taxon>
        <taxon>Copepoda</taxon>
        <taxon>Siphonostomatoida</taxon>
        <taxon>Caligidae</taxon>
        <taxon>Lepeophtheirus</taxon>
    </lineage>
</organism>